<protein>
    <submittedName>
        <fullName evidence="2">Uncharacterized protein</fullName>
    </submittedName>
</protein>
<proteinExistence type="predicted"/>
<organism evidence="2 3">
    <name type="scientific">Crossiella cryophila</name>
    <dbReference type="NCBI Taxonomy" id="43355"/>
    <lineage>
        <taxon>Bacteria</taxon>
        <taxon>Bacillati</taxon>
        <taxon>Actinomycetota</taxon>
        <taxon>Actinomycetes</taxon>
        <taxon>Pseudonocardiales</taxon>
        <taxon>Pseudonocardiaceae</taxon>
        <taxon>Crossiella</taxon>
    </lineage>
</organism>
<feature type="region of interest" description="Disordered" evidence="1">
    <location>
        <begin position="182"/>
        <end position="384"/>
    </location>
</feature>
<evidence type="ECO:0000256" key="1">
    <source>
        <dbReference type="SAM" id="MobiDB-lite"/>
    </source>
</evidence>
<evidence type="ECO:0000313" key="3">
    <source>
        <dbReference type="Proteomes" id="UP000533598"/>
    </source>
</evidence>
<dbReference type="InterPro" id="IPR038332">
    <property type="entry name" value="PPE_sf"/>
</dbReference>
<dbReference type="EMBL" id="JACHMH010000001">
    <property type="protein sequence ID" value="MBB4678197.1"/>
    <property type="molecule type" value="Genomic_DNA"/>
</dbReference>
<feature type="compositionally biased region" description="Low complexity" evidence="1">
    <location>
        <begin position="214"/>
        <end position="225"/>
    </location>
</feature>
<dbReference type="AlphaFoldDB" id="A0A7W7CBZ1"/>
<name>A0A7W7CBZ1_9PSEU</name>
<feature type="compositionally biased region" description="Basic and acidic residues" evidence="1">
    <location>
        <begin position="199"/>
        <end position="210"/>
    </location>
</feature>
<comment type="caution">
    <text evidence="2">The sequence shown here is derived from an EMBL/GenBank/DDBJ whole genome shotgun (WGS) entry which is preliminary data.</text>
</comment>
<dbReference type="RefSeq" id="WP_185004059.1">
    <property type="nucleotide sequence ID" value="NZ_BAAAUI010000004.1"/>
</dbReference>
<accession>A0A7W7CBZ1</accession>
<feature type="region of interest" description="Disordered" evidence="1">
    <location>
        <begin position="116"/>
        <end position="142"/>
    </location>
</feature>
<reference evidence="2 3" key="1">
    <citation type="submission" date="2020-08" db="EMBL/GenBank/DDBJ databases">
        <title>Sequencing the genomes of 1000 actinobacteria strains.</title>
        <authorList>
            <person name="Klenk H.-P."/>
        </authorList>
    </citation>
    <scope>NUCLEOTIDE SEQUENCE [LARGE SCALE GENOMIC DNA]</scope>
    <source>
        <strain evidence="2 3">DSM 44230</strain>
    </source>
</reference>
<feature type="compositionally biased region" description="Basic and acidic residues" evidence="1">
    <location>
        <begin position="372"/>
        <end position="384"/>
    </location>
</feature>
<dbReference type="Gene3D" id="1.20.1260.20">
    <property type="entry name" value="PPE superfamily"/>
    <property type="match status" value="1"/>
</dbReference>
<sequence length="412" mass="41479">MGQEVRYIAISRDGSMPRAQAFDGRTIYDYFNQNVKGTGATTDPNKDKWTKLGQRYDAVAQMITDALSTGRVAFEGKAADAMQSKIVPVVAIARQAKGVCDSVALQVAAQGDHARRTQQAMEQVPDVPDKPWLNDLNPMDTDYDKAKRAEGEAFKRNQERFESYRGNTQGTVDALPQYQFQPPPELALDTRNGNPGEVDPGRRDPGRVDPPRGLPGQPGQQDPPGGITGGTGGGGTGNDQVRNDWNVPGPPPVGGGPLPQPIPGPGPVPGPGPLPVPVPPPGILPPGGLPPGGGGGGGGGRAGAGGGGGFGPRGSGGAFGAGGRGAGFGPGGSAGIGGDPHAAGGRGGPGGAGARGAAGTPGGPMGAGAGSRGEEDKERRRPEYLIETEDIFGDTLVVPPPVIGESGGPYGG</sequence>
<evidence type="ECO:0000313" key="2">
    <source>
        <dbReference type="EMBL" id="MBB4678197.1"/>
    </source>
</evidence>
<dbReference type="Proteomes" id="UP000533598">
    <property type="component" value="Unassembled WGS sequence"/>
</dbReference>
<keyword evidence="3" id="KW-1185">Reference proteome</keyword>
<feature type="compositionally biased region" description="Gly residues" evidence="1">
    <location>
        <begin position="290"/>
        <end position="371"/>
    </location>
</feature>
<feature type="compositionally biased region" description="Gly residues" evidence="1">
    <location>
        <begin position="226"/>
        <end position="237"/>
    </location>
</feature>
<gene>
    <name evidence="2" type="ORF">HNR67_004315</name>
</gene>
<feature type="compositionally biased region" description="Pro residues" evidence="1">
    <location>
        <begin position="248"/>
        <end position="289"/>
    </location>
</feature>